<sequence>MPNSGTVIRESYLFLAFKRKLGDGPLKILGATGQVFWIFLILKGDMQENYGL</sequence>
<dbReference type="EMBL" id="BDJK01000020">
    <property type="protein sequence ID" value="GAV22829.1"/>
    <property type="molecule type" value="Genomic_DNA"/>
</dbReference>
<proteinExistence type="predicted"/>
<reference evidence="2" key="1">
    <citation type="submission" date="2016-12" db="EMBL/GenBank/DDBJ databases">
        <title>Draft Genome Sequences od Carboxydothermus pertinax and islandicus, Hydrogenogenic Carboxydotrophic Bacteria.</title>
        <authorList>
            <person name="Fukuyama Y."/>
            <person name="Ohmae K."/>
            <person name="Yoneda Y."/>
            <person name="Yoshida T."/>
            <person name="Sako Y."/>
        </authorList>
    </citation>
    <scope>NUCLEOTIDE SEQUENCE [LARGE SCALE GENOMIC DNA]</scope>
    <source>
        <strain evidence="2">Ug1</strain>
    </source>
</reference>
<comment type="caution">
    <text evidence="1">The sequence shown here is derived from an EMBL/GenBank/DDBJ whole genome shotgun (WGS) entry which is preliminary data.</text>
</comment>
<evidence type="ECO:0000313" key="2">
    <source>
        <dbReference type="Proteomes" id="UP000187485"/>
    </source>
</evidence>
<dbReference type="STRING" id="870242.cpu_13390"/>
<keyword evidence="2" id="KW-1185">Reference proteome</keyword>
<dbReference type="AlphaFoldDB" id="A0A1L8CVF2"/>
<organism evidence="1 2">
    <name type="scientific">Carboxydothermus pertinax</name>
    <dbReference type="NCBI Taxonomy" id="870242"/>
    <lineage>
        <taxon>Bacteria</taxon>
        <taxon>Bacillati</taxon>
        <taxon>Bacillota</taxon>
        <taxon>Clostridia</taxon>
        <taxon>Thermoanaerobacterales</taxon>
        <taxon>Thermoanaerobacteraceae</taxon>
        <taxon>Carboxydothermus</taxon>
    </lineage>
</organism>
<evidence type="ECO:0000313" key="1">
    <source>
        <dbReference type="EMBL" id="GAV22829.1"/>
    </source>
</evidence>
<dbReference type="Proteomes" id="UP000187485">
    <property type="component" value="Unassembled WGS sequence"/>
</dbReference>
<name>A0A1L8CVF2_9THEO</name>
<gene>
    <name evidence="1" type="ORF">cpu_13390</name>
</gene>
<protein>
    <submittedName>
        <fullName evidence="1">Uncharacterized protein</fullName>
    </submittedName>
</protein>
<accession>A0A1L8CVF2</accession>